<evidence type="ECO:0000313" key="2">
    <source>
        <dbReference type="Proteomes" id="UP001386955"/>
    </source>
</evidence>
<organism evidence="1 2">
    <name type="scientific">Psophocarpus tetragonolobus</name>
    <name type="common">Winged bean</name>
    <name type="synonym">Dolichos tetragonolobus</name>
    <dbReference type="NCBI Taxonomy" id="3891"/>
    <lineage>
        <taxon>Eukaryota</taxon>
        <taxon>Viridiplantae</taxon>
        <taxon>Streptophyta</taxon>
        <taxon>Embryophyta</taxon>
        <taxon>Tracheophyta</taxon>
        <taxon>Spermatophyta</taxon>
        <taxon>Magnoliopsida</taxon>
        <taxon>eudicotyledons</taxon>
        <taxon>Gunneridae</taxon>
        <taxon>Pentapetalae</taxon>
        <taxon>rosids</taxon>
        <taxon>fabids</taxon>
        <taxon>Fabales</taxon>
        <taxon>Fabaceae</taxon>
        <taxon>Papilionoideae</taxon>
        <taxon>50 kb inversion clade</taxon>
        <taxon>NPAAA clade</taxon>
        <taxon>indigoferoid/millettioid clade</taxon>
        <taxon>Phaseoleae</taxon>
        <taxon>Psophocarpus</taxon>
    </lineage>
</organism>
<reference evidence="1 2" key="1">
    <citation type="submission" date="2024-01" db="EMBL/GenBank/DDBJ databases">
        <title>The genomes of 5 underutilized Papilionoideae crops provide insights into root nodulation and disease resistanc.</title>
        <authorList>
            <person name="Jiang F."/>
        </authorList>
    </citation>
    <scope>NUCLEOTIDE SEQUENCE [LARGE SCALE GENOMIC DNA]</scope>
    <source>
        <strain evidence="1">DUOXIRENSHENG_FW03</strain>
        <tissue evidence="1">Leaves</tissue>
    </source>
</reference>
<comment type="caution">
    <text evidence="1">The sequence shown here is derived from an EMBL/GenBank/DDBJ whole genome shotgun (WGS) entry which is preliminary data.</text>
</comment>
<protein>
    <submittedName>
        <fullName evidence="1">Uncharacterized protein</fullName>
    </submittedName>
</protein>
<name>A0AAN9RQU0_PSOTE</name>
<gene>
    <name evidence="1" type="ORF">VNO78_33586</name>
</gene>
<dbReference type="EMBL" id="JAYMYS010000009">
    <property type="protein sequence ID" value="KAK7381062.1"/>
    <property type="molecule type" value="Genomic_DNA"/>
</dbReference>
<sequence length="76" mass="8341">MSTGPTRLEVPSLDVELPLIGVLAIQELGDIFQKFFESMPYICMIDELQHEGVFSVLGRASESSSQASLDAQELEP</sequence>
<dbReference type="Proteomes" id="UP001386955">
    <property type="component" value="Unassembled WGS sequence"/>
</dbReference>
<evidence type="ECO:0000313" key="1">
    <source>
        <dbReference type="EMBL" id="KAK7381062.1"/>
    </source>
</evidence>
<accession>A0AAN9RQU0</accession>
<proteinExistence type="predicted"/>
<keyword evidence="2" id="KW-1185">Reference proteome</keyword>
<dbReference type="AlphaFoldDB" id="A0AAN9RQU0"/>